<dbReference type="PANTHER" id="PTHR30252">
    <property type="entry name" value="INNER MEMBRANE PEPTIDE TRANSPORTER"/>
    <property type="match status" value="1"/>
</dbReference>
<feature type="domain" description="CstA N-terminal" evidence="8">
    <location>
        <begin position="3"/>
        <end position="345"/>
    </location>
</feature>
<dbReference type="AlphaFoldDB" id="A0A7C3HZN0"/>
<evidence type="ECO:0000256" key="4">
    <source>
        <dbReference type="ARBA" id="ARBA00022692"/>
    </source>
</evidence>
<feature type="transmembrane region" description="Helical" evidence="7">
    <location>
        <begin position="6"/>
        <end position="24"/>
    </location>
</feature>
<feature type="transmembrane region" description="Helical" evidence="7">
    <location>
        <begin position="214"/>
        <end position="235"/>
    </location>
</feature>
<dbReference type="EMBL" id="DSVL01000036">
    <property type="protein sequence ID" value="HFH28120.1"/>
    <property type="molecule type" value="Genomic_DNA"/>
</dbReference>
<gene>
    <name evidence="9" type="ORF">ENS59_01205</name>
</gene>
<comment type="similarity">
    <text evidence="2">Belongs to the peptide transporter carbon starvation (CstA) (TC 2.A.114) family.</text>
</comment>
<feature type="transmembrane region" description="Helical" evidence="7">
    <location>
        <begin position="160"/>
        <end position="179"/>
    </location>
</feature>
<feature type="transmembrane region" description="Helical" evidence="7">
    <location>
        <begin position="186"/>
        <end position="202"/>
    </location>
</feature>
<dbReference type="GO" id="GO:0005886">
    <property type="term" value="C:plasma membrane"/>
    <property type="evidence" value="ECO:0007669"/>
    <property type="project" value="UniProtKB-SubCell"/>
</dbReference>
<feature type="transmembrane region" description="Helical" evidence="7">
    <location>
        <begin position="384"/>
        <end position="404"/>
    </location>
</feature>
<feature type="transmembrane region" description="Helical" evidence="7">
    <location>
        <begin position="61"/>
        <end position="81"/>
    </location>
</feature>
<feature type="transmembrane region" description="Helical" evidence="7">
    <location>
        <begin position="320"/>
        <end position="343"/>
    </location>
</feature>
<feature type="transmembrane region" description="Helical" evidence="7">
    <location>
        <begin position="244"/>
        <end position="264"/>
    </location>
</feature>
<feature type="transmembrane region" description="Helical" evidence="7">
    <location>
        <begin position="491"/>
        <end position="511"/>
    </location>
</feature>
<organism evidence="9">
    <name type="scientific">Gracilinema caldarium</name>
    <dbReference type="NCBI Taxonomy" id="215591"/>
    <lineage>
        <taxon>Bacteria</taxon>
        <taxon>Pseudomonadati</taxon>
        <taxon>Spirochaetota</taxon>
        <taxon>Spirochaetia</taxon>
        <taxon>Spirochaetales</taxon>
        <taxon>Breznakiellaceae</taxon>
        <taxon>Gracilinema</taxon>
    </lineage>
</organism>
<evidence type="ECO:0000256" key="7">
    <source>
        <dbReference type="SAM" id="Phobius"/>
    </source>
</evidence>
<reference evidence="9" key="1">
    <citation type="journal article" date="2020" name="mSystems">
        <title>Genome- and Community-Level Interaction Insights into Carbon Utilization and Element Cycling Functions of Hydrothermarchaeota in Hydrothermal Sediment.</title>
        <authorList>
            <person name="Zhou Z."/>
            <person name="Liu Y."/>
            <person name="Xu W."/>
            <person name="Pan J."/>
            <person name="Luo Z.H."/>
            <person name="Li M."/>
        </authorList>
    </citation>
    <scope>NUCLEOTIDE SEQUENCE [LARGE SCALE GENOMIC DNA]</scope>
    <source>
        <strain evidence="9">SpSt-503</strain>
    </source>
</reference>
<keyword evidence="4 7" id="KW-0812">Transmembrane</keyword>
<dbReference type="GO" id="GO:0009267">
    <property type="term" value="P:cellular response to starvation"/>
    <property type="evidence" value="ECO:0007669"/>
    <property type="project" value="InterPro"/>
</dbReference>
<evidence type="ECO:0000256" key="3">
    <source>
        <dbReference type="ARBA" id="ARBA00022475"/>
    </source>
</evidence>
<feature type="transmembrane region" description="Helical" evidence="7">
    <location>
        <begin position="425"/>
        <end position="447"/>
    </location>
</feature>
<feature type="transmembrane region" description="Helical" evidence="7">
    <location>
        <begin position="87"/>
        <end position="110"/>
    </location>
</feature>
<comment type="caution">
    <text evidence="9">The sequence shown here is derived from an EMBL/GenBank/DDBJ whole genome shotgun (WGS) entry which is preliminary data.</text>
</comment>
<evidence type="ECO:0000256" key="6">
    <source>
        <dbReference type="ARBA" id="ARBA00023136"/>
    </source>
</evidence>
<evidence type="ECO:0000313" key="9">
    <source>
        <dbReference type="EMBL" id="HFH28120.1"/>
    </source>
</evidence>
<evidence type="ECO:0000256" key="1">
    <source>
        <dbReference type="ARBA" id="ARBA00004651"/>
    </source>
</evidence>
<dbReference type="Pfam" id="PF02554">
    <property type="entry name" value="CstA"/>
    <property type="match status" value="2"/>
</dbReference>
<comment type="subcellular location">
    <subcellularLocation>
        <location evidence="1">Cell membrane</location>
        <topology evidence="1">Multi-pass membrane protein</topology>
    </subcellularLocation>
</comment>
<feature type="domain" description="CstA N-terminal" evidence="8">
    <location>
        <begin position="355"/>
        <end position="503"/>
    </location>
</feature>
<feature type="transmembrane region" description="Helical" evidence="7">
    <location>
        <begin position="131"/>
        <end position="154"/>
    </location>
</feature>
<dbReference type="InterPro" id="IPR051605">
    <property type="entry name" value="CstA"/>
</dbReference>
<evidence type="ECO:0000256" key="5">
    <source>
        <dbReference type="ARBA" id="ARBA00022989"/>
    </source>
</evidence>
<feature type="transmembrane region" description="Helical" evidence="7">
    <location>
        <begin position="459"/>
        <end position="479"/>
    </location>
</feature>
<name>A0A7C3HZN0_9SPIR</name>
<dbReference type="InterPro" id="IPR003706">
    <property type="entry name" value="CstA_N"/>
</dbReference>
<feature type="transmembrane region" description="Helical" evidence="7">
    <location>
        <begin position="284"/>
        <end position="308"/>
    </location>
</feature>
<keyword evidence="3" id="KW-1003">Cell membrane</keyword>
<accession>A0A7C3HZN0</accession>
<dbReference type="PANTHER" id="PTHR30252:SF0">
    <property type="entry name" value="PEPTIDE TRANSPORTER CSTA"/>
    <property type="match status" value="1"/>
</dbReference>
<keyword evidence="6 7" id="KW-0472">Membrane</keyword>
<keyword evidence="5 7" id="KW-1133">Transmembrane helix</keyword>
<proteinExistence type="inferred from homology"/>
<sequence>MSALIAIIALAIYFVFYFVYGRTIQSKLLKSQEAPDAPSKRLQDGVDYVPTNKFVLFGHHFASIAGAGPITGPAMAIAWGWLPGLLWIWFGNIFIGAIHDYLSLAASVRYDGRSVQFVAQDMVGKKAGKSFGWFVLFLCILVVAAFGDIVAGQFAADGRVFSAFFFFCVAAIIAGFIMYKSPLGMGWGSLIGVILIIAAFWAGDMLPIKASKDVWFIVIFVYIVIASALPVNFLLQPRDYLNSFLLYFGLLVGGVAALVSFGAFDSAPLFTSFSAKVIGGQPSPFWPTVPLVIACGALSGFHALVASGTSSKQIASEKDALFVGYGAMLTEGFLSTIVVISIASFGDVAMGNWEAILKTPALSRFVKAYGAMVSATLPFFTKEFMTLFASVWVSSFALTTLDTTNRLGRYLVQEMALPLKDKSPALYGILENKWVASIIIAFIGIFLARSGGYNTLWPAFSGANQLIASIVMLTAAVWVKNKLNPKYTNVVLIPAIFLWVTVTVALVWYEIVVVPTFFVKMEDTMKVITGGVVGTINIIMLILNVVMIVSFYKNFSGKKANA</sequence>
<feature type="transmembrane region" description="Helical" evidence="7">
    <location>
        <begin position="531"/>
        <end position="552"/>
    </location>
</feature>
<evidence type="ECO:0000256" key="2">
    <source>
        <dbReference type="ARBA" id="ARBA00007755"/>
    </source>
</evidence>
<protein>
    <submittedName>
        <fullName evidence="9">Carbon starvation protein A</fullName>
    </submittedName>
</protein>
<evidence type="ECO:0000259" key="8">
    <source>
        <dbReference type="Pfam" id="PF02554"/>
    </source>
</evidence>